<dbReference type="RefSeq" id="WP_267782197.1">
    <property type="nucleotide sequence ID" value="NZ_CP113089.1"/>
</dbReference>
<evidence type="ECO:0000256" key="1">
    <source>
        <dbReference type="SAM" id="Phobius"/>
    </source>
</evidence>
<feature type="transmembrane region" description="Helical" evidence="1">
    <location>
        <begin position="12"/>
        <end position="33"/>
    </location>
</feature>
<keyword evidence="1" id="KW-0472">Membrane</keyword>
<evidence type="ECO:0000313" key="3">
    <source>
        <dbReference type="Proteomes" id="UP001164706"/>
    </source>
</evidence>
<protein>
    <submittedName>
        <fullName evidence="2">Uncharacterized protein</fullName>
    </submittedName>
</protein>
<dbReference type="Proteomes" id="UP001164706">
    <property type="component" value="Chromosome"/>
</dbReference>
<dbReference type="EMBL" id="CP113089">
    <property type="protein sequence ID" value="WAB82241.1"/>
    <property type="molecule type" value="Genomic_DNA"/>
</dbReference>
<organism evidence="2 3">
    <name type="scientific">Microcella daejeonensis</name>
    <dbReference type="NCBI Taxonomy" id="2994971"/>
    <lineage>
        <taxon>Bacteria</taxon>
        <taxon>Bacillati</taxon>
        <taxon>Actinomycetota</taxon>
        <taxon>Actinomycetes</taxon>
        <taxon>Micrococcales</taxon>
        <taxon>Microbacteriaceae</taxon>
        <taxon>Microcella</taxon>
    </lineage>
</organism>
<sequence>MTTKGKHFTHPGYPIVLGSISIVLGLLSIAVPYRDEPSTRGLPALLGIPVWGVGAFCIVMGVLFVAIGIRQAVLSRR</sequence>
<reference evidence="2" key="1">
    <citation type="submission" date="2022-11" db="EMBL/GenBank/DDBJ databases">
        <title>Description of Microcella daejonensis nov. sp, isolated from riverside soil.</title>
        <authorList>
            <person name="Molina K.M."/>
            <person name="Kim S.B."/>
        </authorList>
    </citation>
    <scope>NUCLEOTIDE SEQUENCE</scope>
    <source>
        <strain evidence="2">MMS21-STM12</strain>
    </source>
</reference>
<name>A0A9E8MMJ0_9MICO</name>
<keyword evidence="1" id="KW-0812">Transmembrane</keyword>
<dbReference type="KEGG" id="mdb:OVN18_04320"/>
<feature type="transmembrane region" description="Helical" evidence="1">
    <location>
        <begin position="45"/>
        <end position="69"/>
    </location>
</feature>
<gene>
    <name evidence="2" type="ORF">OVN18_04320</name>
</gene>
<proteinExistence type="predicted"/>
<evidence type="ECO:0000313" key="2">
    <source>
        <dbReference type="EMBL" id="WAB82241.1"/>
    </source>
</evidence>
<dbReference type="AlphaFoldDB" id="A0A9E8MMJ0"/>
<keyword evidence="3" id="KW-1185">Reference proteome</keyword>
<accession>A0A9E8MMJ0</accession>
<keyword evidence="1" id="KW-1133">Transmembrane helix</keyword>